<dbReference type="NCBIfam" id="TIGR03061">
    <property type="entry name" value="pip_yhgE_Nterm"/>
    <property type="match status" value="1"/>
</dbReference>
<dbReference type="InterPro" id="IPR051328">
    <property type="entry name" value="T7SS_ABC-Transporter"/>
</dbReference>
<accession>A0A939PGZ6</accession>
<sequence length="798" mass="83140">MSLPSLTLGRLELRRFFRGRLTRVAVAGLVLLPLLYAGLYLWSFWDPASRFSHLPVAMVVEDQPAKADGKEIHAGADLAKELQDRKLFGWDVVSSEQAADGVRSGKYYMSLTIPRDFSARVASPSGDGTPSPAYLNVHINGANSYIISSIAQLAFNEVSAAAAHKAGEGYFDNIFMAFGTLGDKLREAAGGAGRLADGAQSAQDGAAQLGQGAEEAQSGAGKLAGGADRAQSGAGRLADGAGKARDGAATLHDGLGDARQGAGRLQSGSRKLSGGLDTLDGGAAKLAEGSAKVAGGVEKITGLVDKTSAEVVPILRRYPTLIRTSALAVAEGADVLAEESVKLPQETREAVARAVKARDDLKAYLAGPGKDLPPKLKRELTQSADSVVRVAGSVYAYVKAHPKELAHLSVDARKLAAMSRQLAAIPDLAGIVVAAKRQVDKLNSGAQQVADGAGRLADGTGQALSGADQLTGGLGSLHSGLDKLSGGAGRLGNGLDRLAGGANDLQSGLGRLSGGAGSLESGLGGLVSGSGQLQTGIGELAGGAGRLADGLDQGAEQVPGYSASERRDRATMMSDPVRLDLRKQNTAPNYGTGFAPFFVPLSLWVGAMITYMLLRPLNPRALAGTAPAWRIALAGWLPAALIGVLQMLIVLAVLRGFSFFDLFRIGLRLEAAHWFGLVAFLALATATFVAIVQFLNAKFGPIGKVLALVLLMLQLTSSAGTYPIQTSPEFFQKIQPFLPMPWVVQGMRHLVSGGDLTAVWKATLVLLTFLIGALALTTLSARGNRMWTMKRLHPSLRL</sequence>
<evidence type="ECO:0000256" key="6">
    <source>
        <dbReference type="SAM" id="Phobius"/>
    </source>
</evidence>
<feature type="transmembrane region" description="Helical" evidence="6">
    <location>
        <begin position="758"/>
        <end position="781"/>
    </location>
</feature>
<dbReference type="Proteomes" id="UP000669179">
    <property type="component" value="Unassembled WGS sequence"/>
</dbReference>
<dbReference type="GO" id="GO:0016020">
    <property type="term" value="C:membrane"/>
    <property type="evidence" value="ECO:0007669"/>
    <property type="project" value="UniProtKB-SubCell"/>
</dbReference>
<gene>
    <name evidence="8" type="ORF">J4573_20935</name>
</gene>
<evidence type="ECO:0000256" key="5">
    <source>
        <dbReference type="SAM" id="MobiDB-lite"/>
    </source>
</evidence>
<feature type="transmembrane region" description="Helical" evidence="6">
    <location>
        <begin position="674"/>
        <end position="695"/>
    </location>
</feature>
<evidence type="ECO:0000256" key="1">
    <source>
        <dbReference type="ARBA" id="ARBA00004141"/>
    </source>
</evidence>
<evidence type="ECO:0000256" key="3">
    <source>
        <dbReference type="ARBA" id="ARBA00022989"/>
    </source>
</evidence>
<evidence type="ECO:0000259" key="7">
    <source>
        <dbReference type="Pfam" id="PF12698"/>
    </source>
</evidence>
<dbReference type="Pfam" id="PF12698">
    <property type="entry name" value="ABC2_membrane_3"/>
    <property type="match status" value="1"/>
</dbReference>
<keyword evidence="3 6" id="KW-1133">Transmembrane helix</keyword>
<dbReference type="RefSeq" id="WP_208257459.1">
    <property type="nucleotide sequence ID" value="NZ_JAGEOJ010000008.1"/>
</dbReference>
<feature type="region of interest" description="Disordered" evidence="5">
    <location>
        <begin position="218"/>
        <end position="270"/>
    </location>
</feature>
<evidence type="ECO:0000313" key="9">
    <source>
        <dbReference type="Proteomes" id="UP000669179"/>
    </source>
</evidence>
<dbReference type="PANTHER" id="PTHR43077:SF5">
    <property type="entry name" value="PHAGE INFECTION PROTEIN"/>
    <property type="match status" value="1"/>
</dbReference>
<reference evidence="8" key="1">
    <citation type="submission" date="2021-03" db="EMBL/GenBank/DDBJ databases">
        <authorList>
            <person name="Kanchanasin P."/>
            <person name="Saeng-In P."/>
            <person name="Phongsopitanun W."/>
            <person name="Yuki M."/>
            <person name="Kudo T."/>
            <person name="Ohkuma M."/>
            <person name="Tanasupawat S."/>
        </authorList>
    </citation>
    <scope>NUCLEOTIDE SEQUENCE</scope>
    <source>
        <strain evidence="8">GKU 128</strain>
    </source>
</reference>
<comment type="caution">
    <text evidence="8">The sequence shown here is derived from an EMBL/GenBank/DDBJ whole genome shotgun (WGS) entry which is preliminary data.</text>
</comment>
<feature type="transmembrane region" description="Helical" evidence="6">
    <location>
        <begin position="21"/>
        <end position="45"/>
    </location>
</feature>
<dbReference type="PANTHER" id="PTHR43077">
    <property type="entry name" value="TRANSPORT PERMEASE YVFS-RELATED"/>
    <property type="match status" value="1"/>
</dbReference>
<dbReference type="InterPro" id="IPR017501">
    <property type="entry name" value="Phage_infect_YhgE_C"/>
</dbReference>
<dbReference type="AlphaFoldDB" id="A0A939PGZ6"/>
<feature type="transmembrane region" description="Helical" evidence="6">
    <location>
        <begin position="635"/>
        <end position="654"/>
    </location>
</feature>
<feature type="transmembrane region" description="Helical" evidence="6">
    <location>
        <begin position="702"/>
        <end position="724"/>
    </location>
</feature>
<keyword evidence="9" id="KW-1185">Reference proteome</keyword>
<dbReference type="GO" id="GO:0140359">
    <property type="term" value="F:ABC-type transporter activity"/>
    <property type="evidence" value="ECO:0007669"/>
    <property type="project" value="InterPro"/>
</dbReference>
<feature type="transmembrane region" description="Helical" evidence="6">
    <location>
        <begin position="594"/>
        <end position="614"/>
    </location>
</feature>
<keyword evidence="4 6" id="KW-0472">Membrane</keyword>
<proteinExistence type="predicted"/>
<dbReference type="NCBIfam" id="TIGR03057">
    <property type="entry name" value="xxxLxxG_by_4"/>
    <property type="match status" value="3"/>
</dbReference>
<protein>
    <submittedName>
        <fullName evidence="8">YhgE/Pip domain-containing protein</fullName>
    </submittedName>
</protein>
<evidence type="ECO:0000313" key="8">
    <source>
        <dbReference type="EMBL" id="MBO2449579.1"/>
    </source>
</evidence>
<dbReference type="NCBIfam" id="TIGR03062">
    <property type="entry name" value="pip_yhgE_Cterm"/>
    <property type="match status" value="1"/>
</dbReference>
<dbReference type="EMBL" id="JAGEOJ010000008">
    <property type="protein sequence ID" value="MBO2449579.1"/>
    <property type="molecule type" value="Genomic_DNA"/>
</dbReference>
<dbReference type="InterPro" id="IPR013525">
    <property type="entry name" value="ABC2_TM"/>
</dbReference>
<feature type="domain" description="ABC-2 type transporter transmembrane" evidence="7">
    <location>
        <begin position="570"/>
        <end position="778"/>
    </location>
</feature>
<name>A0A939PGZ6_9ACTN</name>
<dbReference type="InterPro" id="IPR017500">
    <property type="entry name" value="Phage_infect_YhgE_N"/>
</dbReference>
<comment type="subcellular location">
    <subcellularLocation>
        <location evidence="1">Membrane</location>
        <topology evidence="1">Multi-pass membrane protein</topology>
    </subcellularLocation>
</comment>
<evidence type="ECO:0000256" key="4">
    <source>
        <dbReference type="ARBA" id="ARBA00023136"/>
    </source>
</evidence>
<evidence type="ECO:0000256" key="2">
    <source>
        <dbReference type="ARBA" id="ARBA00022692"/>
    </source>
</evidence>
<keyword evidence="2 6" id="KW-0812">Transmembrane</keyword>
<organism evidence="8 9">
    <name type="scientific">Actinomadura barringtoniae</name>
    <dbReference type="NCBI Taxonomy" id="1427535"/>
    <lineage>
        <taxon>Bacteria</taxon>
        <taxon>Bacillati</taxon>
        <taxon>Actinomycetota</taxon>
        <taxon>Actinomycetes</taxon>
        <taxon>Streptosporangiales</taxon>
        <taxon>Thermomonosporaceae</taxon>
        <taxon>Actinomadura</taxon>
    </lineage>
</organism>
<dbReference type="InterPro" id="IPR023908">
    <property type="entry name" value="xxxLxxG_rpt"/>
</dbReference>